<dbReference type="SUPFAM" id="SSF48264">
    <property type="entry name" value="Cytochrome P450"/>
    <property type="match status" value="1"/>
</dbReference>
<dbReference type="Pfam" id="PF00067">
    <property type="entry name" value="p450"/>
    <property type="match status" value="1"/>
</dbReference>
<accession>A0AAD6GPY5</accession>
<evidence type="ECO:0000313" key="2">
    <source>
        <dbReference type="Proteomes" id="UP001216150"/>
    </source>
</evidence>
<proteinExistence type="predicted"/>
<dbReference type="PANTHER" id="PTHR24305">
    <property type="entry name" value="CYTOCHROME P450"/>
    <property type="match status" value="1"/>
</dbReference>
<dbReference type="GO" id="GO:0004497">
    <property type="term" value="F:monooxygenase activity"/>
    <property type="evidence" value="ECO:0007669"/>
    <property type="project" value="InterPro"/>
</dbReference>
<dbReference type="GO" id="GO:0016705">
    <property type="term" value="F:oxidoreductase activity, acting on paired donors, with incorporation or reduction of molecular oxygen"/>
    <property type="evidence" value="ECO:0007669"/>
    <property type="project" value="InterPro"/>
</dbReference>
<reference evidence="1 2" key="1">
    <citation type="journal article" date="2023" name="IMA Fungus">
        <title>Comparative genomic study of the Penicillium genus elucidates a diverse pangenome and 15 lateral gene transfer events.</title>
        <authorList>
            <person name="Petersen C."/>
            <person name="Sorensen T."/>
            <person name="Nielsen M.R."/>
            <person name="Sondergaard T.E."/>
            <person name="Sorensen J.L."/>
            <person name="Fitzpatrick D.A."/>
            <person name="Frisvad J.C."/>
            <person name="Nielsen K.L."/>
        </authorList>
    </citation>
    <scope>NUCLEOTIDE SEQUENCE [LARGE SCALE GENOMIC DNA]</scope>
    <source>
        <strain evidence="1 2">IBT 29057</strain>
    </source>
</reference>
<dbReference type="AlphaFoldDB" id="A0AAD6GPY5"/>
<name>A0AAD6GPY5_9EURO</name>
<keyword evidence="2" id="KW-1185">Reference proteome</keyword>
<dbReference type="InterPro" id="IPR002401">
    <property type="entry name" value="Cyt_P450_E_grp-I"/>
</dbReference>
<dbReference type="GO" id="GO:0020037">
    <property type="term" value="F:heme binding"/>
    <property type="evidence" value="ECO:0007669"/>
    <property type="project" value="InterPro"/>
</dbReference>
<dbReference type="GO" id="GO:0005506">
    <property type="term" value="F:iron ion binding"/>
    <property type="evidence" value="ECO:0007669"/>
    <property type="project" value="InterPro"/>
</dbReference>
<dbReference type="InterPro" id="IPR050121">
    <property type="entry name" value="Cytochrome_P450_monoxygenase"/>
</dbReference>
<gene>
    <name evidence="1" type="ORF">N7450_009120</name>
</gene>
<dbReference type="EMBL" id="JAQJAC010000008">
    <property type="protein sequence ID" value="KAJ5575221.1"/>
    <property type="molecule type" value="Genomic_DNA"/>
</dbReference>
<sequence length="196" mass="22507">MRVMIPPPSPLRNVMFFLLKNPKCLSRLREELGEVLDEDEIVAPYAKVKHLPYLRPCIDESPRMLPPVIFGFPRRTPAEGTAILNDYIAGDTSVSMSAYMVYHQQSVFKDHDSYKLERWLGEEGKSLQPYFVPFSTGARVYIVIWNRQVLVASLIRRFEFALPSPDWDPPVRETTDLSPGPMPVEVWRRGISVGEE</sequence>
<comment type="caution">
    <text evidence="1">The sequence shown here is derived from an EMBL/GenBank/DDBJ whole genome shotgun (WGS) entry which is preliminary data.</text>
</comment>
<dbReference type="Proteomes" id="UP001216150">
    <property type="component" value="Unassembled WGS sequence"/>
</dbReference>
<dbReference type="PANTHER" id="PTHR24305:SF172">
    <property type="entry name" value="P450, PUTATIVE (EUROFUNG)-RELATED"/>
    <property type="match status" value="1"/>
</dbReference>
<protein>
    <submittedName>
        <fullName evidence="1">Uncharacterized protein</fullName>
    </submittedName>
</protein>
<organism evidence="1 2">
    <name type="scientific">Penicillium hetheringtonii</name>
    <dbReference type="NCBI Taxonomy" id="911720"/>
    <lineage>
        <taxon>Eukaryota</taxon>
        <taxon>Fungi</taxon>
        <taxon>Dikarya</taxon>
        <taxon>Ascomycota</taxon>
        <taxon>Pezizomycotina</taxon>
        <taxon>Eurotiomycetes</taxon>
        <taxon>Eurotiomycetidae</taxon>
        <taxon>Eurotiales</taxon>
        <taxon>Aspergillaceae</taxon>
        <taxon>Penicillium</taxon>
    </lineage>
</organism>
<dbReference type="InterPro" id="IPR036396">
    <property type="entry name" value="Cyt_P450_sf"/>
</dbReference>
<dbReference type="InterPro" id="IPR001128">
    <property type="entry name" value="Cyt_P450"/>
</dbReference>
<dbReference type="Gene3D" id="1.10.630.10">
    <property type="entry name" value="Cytochrome P450"/>
    <property type="match status" value="1"/>
</dbReference>
<evidence type="ECO:0000313" key="1">
    <source>
        <dbReference type="EMBL" id="KAJ5575221.1"/>
    </source>
</evidence>
<dbReference type="PRINTS" id="PR00463">
    <property type="entry name" value="EP450I"/>
</dbReference>
<dbReference type="GO" id="GO:0043386">
    <property type="term" value="P:mycotoxin biosynthetic process"/>
    <property type="evidence" value="ECO:0007669"/>
    <property type="project" value="UniProtKB-ARBA"/>
</dbReference>